<organism evidence="1 2">
    <name type="scientific">Candidatus Devosia phytovorans</name>
    <dbReference type="NCBI Taxonomy" id="3121372"/>
    <lineage>
        <taxon>Bacteria</taxon>
        <taxon>Pseudomonadati</taxon>
        <taxon>Pseudomonadota</taxon>
        <taxon>Alphaproteobacteria</taxon>
        <taxon>Hyphomicrobiales</taxon>
        <taxon>Devosiaceae</taxon>
        <taxon>Devosia</taxon>
    </lineage>
</organism>
<dbReference type="SUPFAM" id="SSF54909">
    <property type="entry name" value="Dimeric alpha+beta barrel"/>
    <property type="match status" value="2"/>
</dbReference>
<reference evidence="1" key="1">
    <citation type="submission" date="2023-03" db="EMBL/GenBank/DDBJ databases">
        <title>Andean soil-derived lignocellulolytic bacterial consortium as a source of novel taxa and putative plastic-active enzymes.</title>
        <authorList>
            <person name="Diaz-Garcia L."/>
            <person name="Chuvochina M."/>
            <person name="Feuerriegel G."/>
            <person name="Bunk B."/>
            <person name="Sproer C."/>
            <person name="Streit W.R."/>
            <person name="Rodriguez L.M."/>
            <person name="Overmann J."/>
            <person name="Jimenez D.J."/>
        </authorList>
    </citation>
    <scope>NUCLEOTIDE SEQUENCE</scope>
    <source>
        <strain evidence="1">MAG 4196</strain>
    </source>
</reference>
<accession>A0AAJ5VQQ0</accession>
<proteinExistence type="predicted"/>
<protein>
    <submittedName>
        <fullName evidence="1">DUF1428 domain-containing protein</fullName>
    </submittedName>
</protein>
<dbReference type="Pfam" id="PF07237">
    <property type="entry name" value="DUF1428"/>
    <property type="match status" value="2"/>
</dbReference>
<name>A0AAJ5VQQ0_9HYPH</name>
<evidence type="ECO:0000313" key="1">
    <source>
        <dbReference type="EMBL" id="WEK02864.1"/>
    </source>
</evidence>
<sequence>MTYISGFVVPVPADNKDKYKTLVDNSADLFKGYGVRRLMEAWEDDVPDGQVTDFRRAVQAREDEVIVFSWHEYPDKATADAASEKMMHDPAMEAMGRDMPFDGARMIYGGFAEIYQQGTKGKPGYVDGSLIPVPTARKDEYRAVLERQAAVFKELGATRFVDAWGDNVPDGQHTDFKKAVSARADESVVFSFIEWPSKAHRDAAWPKIYEDPRMHEEGTPGDEARRVFGGFLPLVDD</sequence>
<dbReference type="InterPro" id="IPR009874">
    <property type="entry name" value="DUF1428"/>
</dbReference>
<dbReference type="InterPro" id="IPR011008">
    <property type="entry name" value="Dimeric_a/b-barrel"/>
</dbReference>
<dbReference type="Proteomes" id="UP001217476">
    <property type="component" value="Chromosome"/>
</dbReference>
<dbReference type="AlphaFoldDB" id="A0AAJ5VQQ0"/>
<gene>
    <name evidence="1" type="ORF">P0Y65_11645</name>
</gene>
<dbReference type="EMBL" id="CP119312">
    <property type="protein sequence ID" value="WEK02864.1"/>
    <property type="molecule type" value="Genomic_DNA"/>
</dbReference>
<evidence type="ECO:0000313" key="2">
    <source>
        <dbReference type="Proteomes" id="UP001217476"/>
    </source>
</evidence>
<dbReference type="Gene3D" id="3.30.70.100">
    <property type="match status" value="2"/>
</dbReference>